<protein>
    <recommendedName>
        <fullName evidence="4">Hyaluronan/mRNA-binding protein domain-containing protein</fullName>
    </recommendedName>
</protein>
<name>A0ABD1XJU8_9MARC</name>
<dbReference type="Proteomes" id="UP001605036">
    <property type="component" value="Unassembled WGS sequence"/>
</dbReference>
<keyword evidence="3" id="KW-1185">Reference proteome</keyword>
<sequence>MEQPKIILTTPEPARPWTSVTQQHQEIYAHAKNVKKGSERLDRRSGRGVSGQPKKSGHGGKYTWDGPASEEDIEEDVVIALDKNDPNYVDEPEIEETEVRSKVLNDKKEPGIVEPKVKELEE</sequence>
<feature type="compositionally biased region" description="Basic and acidic residues" evidence="1">
    <location>
        <begin position="97"/>
        <end position="122"/>
    </location>
</feature>
<evidence type="ECO:0000256" key="1">
    <source>
        <dbReference type="SAM" id="MobiDB-lite"/>
    </source>
</evidence>
<reference evidence="2 3" key="1">
    <citation type="submission" date="2024-09" db="EMBL/GenBank/DDBJ databases">
        <title>Chromosome-scale assembly of Riccia fluitans.</title>
        <authorList>
            <person name="Paukszto L."/>
            <person name="Sawicki J."/>
            <person name="Karawczyk K."/>
            <person name="Piernik-Szablinska J."/>
            <person name="Szczecinska M."/>
            <person name="Mazdziarz M."/>
        </authorList>
    </citation>
    <scope>NUCLEOTIDE SEQUENCE [LARGE SCALE GENOMIC DNA]</scope>
    <source>
        <strain evidence="2">Rf_01</strain>
        <tissue evidence="2">Aerial parts of the thallus</tissue>
    </source>
</reference>
<gene>
    <name evidence="2" type="ORF">R1flu_027806</name>
</gene>
<proteinExistence type="predicted"/>
<evidence type="ECO:0000313" key="3">
    <source>
        <dbReference type="Proteomes" id="UP001605036"/>
    </source>
</evidence>
<comment type="caution">
    <text evidence="2">The sequence shown here is derived from an EMBL/GenBank/DDBJ whole genome shotgun (WGS) entry which is preliminary data.</text>
</comment>
<dbReference type="EMBL" id="JBHFFA010000008">
    <property type="protein sequence ID" value="KAL2609233.1"/>
    <property type="molecule type" value="Genomic_DNA"/>
</dbReference>
<organism evidence="2 3">
    <name type="scientific">Riccia fluitans</name>
    <dbReference type="NCBI Taxonomy" id="41844"/>
    <lineage>
        <taxon>Eukaryota</taxon>
        <taxon>Viridiplantae</taxon>
        <taxon>Streptophyta</taxon>
        <taxon>Embryophyta</taxon>
        <taxon>Marchantiophyta</taxon>
        <taxon>Marchantiopsida</taxon>
        <taxon>Marchantiidae</taxon>
        <taxon>Marchantiales</taxon>
        <taxon>Ricciaceae</taxon>
        <taxon>Riccia</taxon>
    </lineage>
</organism>
<accession>A0ABD1XJU8</accession>
<dbReference type="AlphaFoldDB" id="A0ABD1XJU8"/>
<evidence type="ECO:0000313" key="2">
    <source>
        <dbReference type="EMBL" id="KAL2609233.1"/>
    </source>
</evidence>
<feature type="region of interest" description="Disordered" evidence="1">
    <location>
        <begin position="30"/>
        <end position="122"/>
    </location>
</feature>
<evidence type="ECO:0008006" key="4">
    <source>
        <dbReference type="Google" id="ProtNLM"/>
    </source>
</evidence>
<feature type="compositionally biased region" description="Acidic residues" evidence="1">
    <location>
        <begin position="68"/>
        <end position="77"/>
    </location>
</feature>
<feature type="compositionally biased region" description="Basic and acidic residues" evidence="1">
    <location>
        <begin position="36"/>
        <end position="45"/>
    </location>
</feature>